<dbReference type="InterPro" id="IPR002941">
    <property type="entry name" value="DNA_methylase_N4/N6"/>
</dbReference>
<dbReference type="GO" id="GO:0008170">
    <property type="term" value="F:N-methyltransferase activity"/>
    <property type="evidence" value="ECO:0007669"/>
    <property type="project" value="InterPro"/>
</dbReference>
<dbReference type="GO" id="GO:0009007">
    <property type="term" value="F:site-specific DNA-methyltransferase (adenine-specific) activity"/>
    <property type="evidence" value="ECO:0007669"/>
    <property type="project" value="TreeGrafter"/>
</dbReference>
<feature type="domain" description="DNA methylase N-4/N-6" evidence="5">
    <location>
        <begin position="40"/>
        <end position="290"/>
    </location>
</feature>
<dbReference type="InterPro" id="IPR001091">
    <property type="entry name" value="RM_Methyltransferase"/>
</dbReference>
<dbReference type="SUPFAM" id="SSF53335">
    <property type="entry name" value="S-adenosyl-L-methionine-dependent methyltransferases"/>
    <property type="match status" value="1"/>
</dbReference>
<evidence type="ECO:0000256" key="2">
    <source>
        <dbReference type="ARBA" id="ARBA00022603"/>
    </source>
</evidence>
<dbReference type="EC" id="2.1.1.-" evidence="4"/>
<protein>
    <recommendedName>
        <fullName evidence="4">Methyltransferase</fullName>
        <ecNumber evidence="4">2.1.1.-</ecNumber>
    </recommendedName>
</protein>
<keyword evidence="2 6" id="KW-0489">Methyltransferase</keyword>
<dbReference type="PRINTS" id="PR00508">
    <property type="entry name" value="S21N4MTFRASE"/>
</dbReference>
<dbReference type="AlphaFoldDB" id="A0A1F5FEV9"/>
<dbReference type="InterPro" id="IPR029063">
    <property type="entry name" value="SAM-dependent_MTases_sf"/>
</dbReference>
<accession>A0A1F5FEV9</accession>
<gene>
    <name evidence="6" type="ORF">A2Y64_02745</name>
</gene>
<evidence type="ECO:0000256" key="3">
    <source>
        <dbReference type="ARBA" id="ARBA00022679"/>
    </source>
</evidence>
<evidence type="ECO:0000313" key="6">
    <source>
        <dbReference type="EMBL" id="OGD78102.1"/>
    </source>
</evidence>
<evidence type="ECO:0000256" key="4">
    <source>
        <dbReference type="RuleBase" id="RU362026"/>
    </source>
</evidence>
<proteinExistence type="inferred from homology"/>
<dbReference type="InterPro" id="IPR002052">
    <property type="entry name" value="DNA_methylase_N6_adenine_CS"/>
</dbReference>
<evidence type="ECO:0000256" key="1">
    <source>
        <dbReference type="ARBA" id="ARBA00006594"/>
    </source>
</evidence>
<dbReference type="STRING" id="1817816.A2Y64_02745"/>
<evidence type="ECO:0000313" key="7">
    <source>
        <dbReference type="Proteomes" id="UP000177187"/>
    </source>
</evidence>
<dbReference type="GO" id="GO:0005737">
    <property type="term" value="C:cytoplasm"/>
    <property type="evidence" value="ECO:0007669"/>
    <property type="project" value="TreeGrafter"/>
</dbReference>
<reference evidence="6 7" key="1">
    <citation type="journal article" date="2016" name="Nat. Commun.">
        <title>Thousands of microbial genomes shed light on interconnected biogeochemical processes in an aquifer system.</title>
        <authorList>
            <person name="Anantharaman K."/>
            <person name="Brown C.T."/>
            <person name="Hug L.A."/>
            <person name="Sharon I."/>
            <person name="Castelle C.J."/>
            <person name="Probst A.J."/>
            <person name="Thomas B.C."/>
            <person name="Singh A."/>
            <person name="Wilkins M.J."/>
            <person name="Karaoz U."/>
            <person name="Brodie E.L."/>
            <person name="Williams K.H."/>
            <person name="Hubbard S.S."/>
            <person name="Banfield J.F."/>
        </authorList>
    </citation>
    <scope>NUCLEOTIDE SEQUENCE [LARGE SCALE GENOMIC DNA]</scope>
</reference>
<dbReference type="PROSITE" id="PS00092">
    <property type="entry name" value="N6_MTASE"/>
    <property type="match status" value="1"/>
</dbReference>
<evidence type="ECO:0000259" key="5">
    <source>
        <dbReference type="Pfam" id="PF01555"/>
    </source>
</evidence>
<dbReference type="PANTHER" id="PTHR13370">
    <property type="entry name" value="RNA METHYLASE-RELATED"/>
    <property type="match status" value="1"/>
</dbReference>
<sequence length="299" mass="33559">MARKNQLQIATIGPQIEETKYDIFNCDAFDWLSKRETNSVHAVVTDPPYGLREYDEGQLEKRKNGNGGVWRIPPTFDGQSRSPLPRFTVLNSGDFQRLLFFFSKLAKHLMKVLVPGAHVFIATNPLVSHYVDQPFVESGFEKRGAIIRKVITLRGGDRPKNAHEEYPDVTVMPRSCWEPWELFRKPIEGTVACNLRKWKTGGLRRVSGKEPFKDLIPSSPARGAEREIAPHPSLKPQDFIRKIVRASLPLGEGTVLDPFMGSGSTIAAAMHLGYQSIGLEINEEYYNMAVTAIPKLAAL</sequence>
<dbReference type="GO" id="GO:0003677">
    <property type="term" value="F:DNA binding"/>
    <property type="evidence" value="ECO:0007669"/>
    <property type="project" value="InterPro"/>
</dbReference>
<dbReference type="PANTHER" id="PTHR13370:SF3">
    <property type="entry name" value="TRNA (GUANINE(10)-N2)-METHYLTRANSFERASE HOMOLOG"/>
    <property type="match status" value="1"/>
</dbReference>
<organism evidence="6 7">
    <name type="scientific">Candidatus Coatesbacteria bacterium RBG_13_66_14</name>
    <dbReference type="NCBI Taxonomy" id="1817816"/>
    <lineage>
        <taxon>Bacteria</taxon>
        <taxon>Candidatus Coatesiibacteriota</taxon>
    </lineage>
</organism>
<dbReference type="EMBL" id="MFAF01000050">
    <property type="protein sequence ID" value="OGD78102.1"/>
    <property type="molecule type" value="Genomic_DNA"/>
</dbReference>
<comment type="similarity">
    <text evidence="1 4">Belongs to the N(4)/N(6)-methyltransferase family.</text>
</comment>
<dbReference type="Pfam" id="PF01555">
    <property type="entry name" value="N6_N4_Mtase"/>
    <property type="match status" value="1"/>
</dbReference>
<dbReference type="GO" id="GO:0032259">
    <property type="term" value="P:methylation"/>
    <property type="evidence" value="ECO:0007669"/>
    <property type="project" value="UniProtKB-KW"/>
</dbReference>
<keyword evidence="3" id="KW-0808">Transferase</keyword>
<comment type="caution">
    <text evidence="6">The sequence shown here is derived from an EMBL/GenBank/DDBJ whole genome shotgun (WGS) entry which is preliminary data.</text>
</comment>
<dbReference type="Proteomes" id="UP000177187">
    <property type="component" value="Unassembled WGS sequence"/>
</dbReference>
<name>A0A1F5FEV9_9BACT</name>
<dbReference type="Gene3D" id="3.40.50.150">
    <property type="entry name" value="Vaccinia Virus protein VP39"/>
    <property type="match status" value="1"/>
</dbReference>